<dbReference type="GO" id="GO:0016740">
    <property type="term" value="F:transferase activity"/>
    <property type="evidence" value="ECO:0007669"/>
    <property type="project" value="UniProtKB-KW"/>
</dbReference>
<gene>
    <name evidence="1" type="ORF">ZEAMMB73_Zm00001d003640</name>
</gene>
<reference evidence="1" key="1">
    <citation type="submission" date="2015-12" db="EMBL/GenBank/DDBJ databases">
        <title>Update maize B73 reference genome by single molecule sequencing technologies.</title>
        <authorList>
            <consortium name="Maize Genome Sequencing Project"/>
            <person name="Ware D."/>
        </authorList>
    </citation>
    <scope>NUCLEOTIDE SEQUENCE [LARGE SCALE GENOMIC DNA]</scope>
    <source>
        <tissue evidence="1">Seedling</tissue>
    </source>
</reference>
<protein>
    <submittedName>
        <fullName evidence="1">Glutathione S-transferase TCHQD</fullName>
    </submittedName>
</protein>
<keyword evidence="1" id="KW-0808">Transferase</keyword>
<evidence type="ECO:0000313" key="1">
    <source>
        <dbReference type="EMBL" id="ONM17324.1"/>
    </source>
</evidence>
<accession>A0A1D6EAB4</accession>
<dbReference type="EMBL" id="CM007648">
    <property type="protein sequence ID" value="ONM17324.1"/>
    <property type="molecule type" value="Genomic_DNA"/>
</dbReference>
<proteinExistence type="predicted"/>
<name>A0A1D6EAB4_MAIZE</name>
<dbReference type="AlphaFoldDB" id="A0A1D6EAB4"/>
<sequence>MPAGVVTSPSTASPCWRRRTSRGSTTGSCAPGSTASPMRSATSTLLVVTISVGRAPHQPGNHQLDLLVVSLANLQPALLADMRGSRPTELCEPAPLASSSAFPHPPSRPSCFPAHSTSRLSCRPPSASVAREPRISTDPPAILPALPRKTNTPSTPPHWWPCWVLLLLGCACWGGGGRN</sequence>
<organism evidence="1">
    <name type="scientific">Zea mays</name>
    <name type="common">Maize</name>
    <dbReference type="NCBI Taxonomy" id="4577"/>
    <lineage>
        <taxon>Eukaryota</taxon>
        <taxon>Viridiplantae</taxon>
        <taxon>Streptophyta</taxon>
        <taxon>Embryophyta</taxon>
        <taxon>Tracheophyta</taxon>
        <taxon>Spermatophyta</taxon>
        <taxon>Magnoliopsida</taxon>
        <taxon>Liliopsida</taxon>
        <taxon>Poales</taxon>
        <taxon>Poaceae</taxon>
        <taxon>PACMAD clade</taxon>
        <taxon>Panicoideae</taxon>
        <taxon>Andropogonodae</taxon>
        <taxon>Andropogoneae</taxon>
        <taxon>Tripsacinae</taxon>
        <taxon>Zea</taxon>
    </lineage>
</organism>